<reference evidence="2" key="1">
    <citation type="journal article" date="2015" name="Nature">
        <title>Complex archaea that bridge the gap between prokaryotes and eukaryotes.</title>
        <authorList>
            <person name="Spang A."/>
            <person name="Saw J.H."/>
            <person name="Jorgensen S.L."/>
            <person name="Zaremba-Niedzwiedzka K."/>
            <person name="Martijn J."/>
            <person name="Lind A.E."/>
            <person name="van Eijk R."/>
            <person name="Schleper C."/>
            <person name="Guy L."/>
            <person name="Ettema T.J."/>
        </authorList>
    </citation>
    <scope>NUCLEOTIDE SEQUENCE</scope>
</reference>
<dbReference type="AlphaFoldDB" id="A0A0F9JRD3"/>
<name>A0A0F9JRD3_9ZZZZ</name>
<dbReference type="EMBL" id="LAZR01009467">
    <property type="protein sequence ID" value="KKM72459.1"/>
    <property type="molecule type" value="Genomic_DNA"/>
</dbReference>
<feature type="transmembrane region" description="Helical" evidence="1">
    <location>
        <begin position="9"/>
        <end position="27"/>
    </location>
</feature>
<keyword evidence="1" id="KW-0472">Membrane</keyword>
<organism evidence="2">
    <name type="scientific">marine sediment metagenome</name>
    <dbReference type="NCBI Taxonomy" id="412755"/>
    <lineage>
        <taxon>unclassified sequences</taxon>
        <taxon>metagenomes</taxon>
        <taxon>ecological metagenomes</taxon>
    </lineage>
</organism>
<gene>
    <name evidence="2" type="ORF">LCGC14_1420280</name>
</gene>
<sequence length="79" mass="8322">MIKRPSRHSPFLIGTILLAIGALLRLWRPTYLDLPDRPKGRTGSGLPAMAHRTQDGIAAVLPGNLTGGVGRSLILLGAG</sequence>
<feature type="non-terminal residue" evidence="2">
    <location>
        <position position="79"/>
    </location>
</feature>
<protein>
    <submittedName>
        <fullName evidence="2">Uncharacterized protein</fullName>
    </submittedName>
</protein>
<comment type="caution">
    <text evidence="2">The sequence shown here is derived from an EMBL/GenBank/DDBJ whole genome shotgun (WGS) entry which is preliminary data.</text>
</comment>
<accession>A0A0F9JRD3</accession>
<keyword evidence="1" id="KW-1133">Transmembrane helix</keyword>
<keyword evidence="1" id="KW-0812">Transmembrane</keyword>
<evidence type="ECO:0000256" key="1">
    <source>
        <dbReference type="SAM" id="Phobius"/>
    </source>
</evidence>
<evidence type="ECO:0000313" key="2">
    <source>
        <dbReference type="EMBL" id="KKM72459.1"/>
    </source>
</evidence>
<proteinExistence type="predicted"/>